<dbReference type="GO" id="GO:0003676">
    <property type="term" value="F:nucleic acid binding"/>
    <property type="evidence" value="ECO:0007669"/>
    <property type="project" value="InterPro"/>
</dbReference>
<evidence type="ECO:0000313" key="6">
    <source>
        <dbReference type="Proteomes" id="UP001199528"/>
    </source>
</evidence>
<proteinExistence type="predicted"/>
<dbReference type="InterPro" id="IPR002052">
    <property type="entry name" value="DNA_methylase_N6_adenine_CS"/>
</dbReference>
<feature type="domain" description="Methyltransferase small" evidence="4">
    <location>
        <begin position="141"/>
        <end position="258"/>
    </location>
</feature>
<dbReference type="RefSeq" id="WP_272655962.1">
    <property type="nucleotide sequence ID" value="NZ_CP085083.1"/>
</dbReference>
<dbReference type="SUPFAM" id="SSF53335">
    <property type="entry name" value="S-adenosyl-L-methionine-dependent methyltransferases"/>
    <property type="match status" value="1"/>
</dbReference>
<gene>
    <name evidence="5" type="ORF">LF296_07785</name>
</gene>
<dbReference type="Proteomes" id="UP001199528">
    <property type="component" value="Chromosome"/>
</dbReference>
<keyword evidence="1 5" id="KW-0489">Methyltransferase</keyword>
<dbReference type="InterPro" id="IPR050320">
    <property type="entry name" value="N5-glutamine_MTase"/>
</dbReference>
<dbReference type="KEGG" id="aviv:LF296_07785"/>
<reference evidence="5" key="2">
    <citation type="submission" date="2023-02" db="EMBL/GenBank/DDBJ databases">
        <authorList>
            <person name="Huang Y."/>
            <person name="Zhang Y."/>
            <person name="Zhang T."/>
            <person name="Wang J."/>
        </authorList>
    </citation>
    <scope>NUCLEOTIDE SEQUENCE</scope>
    <source>
        <strain evidence="5">KJ-1</strain>
    </source>
</reference>
<dbReference type="PANTHER" id="PTHR18895">
    <property type="entry name" value="HEMK METHYLTRANSFERASE"/>
    <property type="match status" value="1"/>
</dbReference>
<dbReference type="PANTHER" id="PTHR18895:SF74">
    <property type="entry name" value="MTRF1L RELEASE FACTOR GLUTAMINE METHYLTRANSFERASE"/>
    <property type="match status" value="1"/>
</dbReference>
<evidence type="ECO:0000256" key="1">
    <source>
        <dbReference type="ARBA" id="ARBA00022603"/>
    </source>
</evidence>
<keyword evidence="2" id="KW-0808">Transferase</keyword>
<evidence type="ECO:0000256" key="2">
    <source>
        <dbReference type="ARBA" id="ARBA00022679"/>
    </source>
</evidence>
<dbReference type="InterPro" id="IPR007848">
    <property type="entry name" value="Small_mtfrase_dom"/>
</dbReference>
<keyword evidence="3" id="KW-0949">S-adenosyl-L-methionine</keyword>
<dbReference type="GO" id="GO:0036009">
    <property type="term" value="F:protein-glutamine N-methyltransferase activity"/>
    <property type="evidence" value="ECO:0007669"/>
    <property type="project" value="TreeGrafter"/>
</dbReference>
<protein>
    <submittedName>
        <fullName evidence="5">Class I SAM-dependent methyltransferase</fullName>
    </submittedName>
</protein>
<evidence type="ECO:0000256" key="3">
    <source>
        <dbReference type="ARBA" id="ARBA00022691"/>
    </source>
</evidence>
<evidence type="ECO:0000259" key="4">
    <source>
        <dbReference type="Pfam" id="PF05175"/>
    </source>
</evidence>
<dbReference type="InterPro" id="IPR029063">
    <property type="entry name" value="SAM-dependent_MTases_sf"/>
</dbReference>
<dbReference type="Pfam" id="PF05175">
    <property type="entry name" value="MTS"/>
    <property type="match status" value="1"/>
</dbReference>
<dbReference type="GO" id="GO:0032259">
    <property type="term" value="P:methylation"/>
    <property type="evidence" value="ECO:0007669"/>
    <property type="project" value="UniProtKB-KW"/>
</dbReference>
<organism evidence="5 6">
    <name type="scientific">Acinetobacter vivianii</name>
    <dbReference type="NCBI Taxonomy" id="1776742"/>
    <lineage>
        <taxon>Bacteria</taxon>
        <taxon>Pseudomonadati</taxon>
        <taxon>Pseudomonadota</taxon>
        <taxon>Gammaproteobacteria</taxon>
        <taxon>Moraxellales</taxon>
        <taxon>Moraxellaceae</taxon>
        <taxon>Acinetobacter</taxon>
    </lineage>
</organism>
<dbReference type="EMBL" id="CP085083">
    <property type="protein sequence ID" value="WDZ52666.1"/>
    <property type="molecule type" value="Genomic_DNA"/>
</dbReference>
<accession>A0AAJ6NLP7</accession>
<name>A0AAJ6NLP7_9GAMM</name>
<dbReference type="CDD" id="cd02440">
    <property type="entry name" value="AdoMet_MTases"/>
    <property type="match status" value="1"/>
</dbReference>
<dbReference type="AlphaFoldDB" id="A0AAJ6NLP7"/>
<dbReference type="Gene3D" id="3.40.50.150">
    <property type="entry name" value="Vaccinia Virus protein VP39"/>
    <property type="match status" value="1"/>
</dbReference>
<reference evidence="5" key="1">
    <citation type="journal article" date="2022" name="Front Environ Sci">
        <title>Complete genome sequence analysis of a novel alkane-degrading bacterial strain, Acinetobacter vivianii KJ-1, and its diesel degradation ability.</title>
        <authorList>
            <person name="Zhang Y."/>
            <person name="Song F."/>
            <person name="Wang J."/>
            <person name="Zhao Q."/>
            <person name="Zheng L."/>
            <person name="Wang Z."/>
            <person name="Zhang X."/>
            <person name="Gao Y."/>
            <person name="Chen G."/>
            <person name="Huang Y."/>
        </authorList>
    </citation>
    <scope>NUCLEOTIDE SEQUENCE</scope>
    <source>
        <strain evidence="5">KJ-1</strain>
    </source>
</reference>
<sequence>MNQHFTMECIQQRALHYLLHFLEKQHYRFTVITPLSHERILKRKKHLSNTARSLKDIFGWNLPFYPEALDQQLFLILKNADLIRLEDQQWLSTVRVASLDEKLFIHSAFPTIETDAVFFGPDTYRFYYHLKQYLLHQTHVIQRSVELCCGASPVAITIAKLIPEATEIFTADINPKALFYSQVNKDFTGLSNIFPTQSNLFSDLEGHFDLIFANPPYLIDLHERQYQHGGNTLDGTDLSFRILSEAIKRLTPQGTLFLYTGIAISQDGNKFLEAVDSWIQDYPDFNYSYEEIDPDVFGEELEQPAYQHIERIAVVLIKLSAA</sequence>
<evidence type="ECO:0000313" key="5">
    <source>
        <dbReference type="EMBL" id="WDZ52666.1"/>
    </source>
</evidence>
<dbReference type="PROSITE" id="PS00092">
    <property type="entry name" value="N6_MTASE"/>
    <property type="match status" value="1"/>
</dbReference>